<keyword evidence="1" id="KW-0812">Transmembrane</keyword>
<gene>
    <name evidence="2" type="ORF">CC78DRAFT_582040</name>
</gene>
<evidence type="ECO:0000313" key="2">
    <source>
        <dbReference type="EMBL" id="KAF2262996.1"/>
    </source>
</evidence>
<feature type="transmembrane region" description="Helical" evidence="1">
    <location>
        <begin position="49"/>
        <end position="66"/>
    </location>
</feature>
<evidence type="ECO:0000313" key="3">
    <source>
        <dbReference type="Proteomes" id="UP000800093"/>
    </source>
</evidence>
<name>A0A9P4K6I4_9PLEO</name>
<accession>A0A9P4K6I4</accession>
<dbReference type="AlphaFoldDB" id="A0A9P4K6I4"/>
<sequence length="87" mass="10033">MSSEVVSDGFFSASFGGLEIILGLLNVLPTLRLTRAQLRYTYHMRMDTFTTTHWVTVQFTYLFFILKSSMLEAVDSQLVIMNEPQLY</sequence>
<evidence type="ECO:0000256" key="1">
    <source>
        <dbReference type="SAM" id="Phobius"/>
    </source>
</evidence>
<dbReference type="Proteomes" id="UP000800093">
    <property type="component" value="Unassembled WGS sequence"/>
</dbReference>
<keyword evidence="1" id="KW-0472">Membrane</keyword>
<reference evidence="3" key="1">
    <citation type="journal article" date="2020" name="Stud. Mycol.">
        <title>101 Dothideomycetes genomes: A test case for predicting lifestyles and emergence of pathogens.</title>
        <authorList>
            <person name="Haridas S."/>
            <person name="Albert R."/>
            <person name="Binder M."/>
            <person name="Bloem J."/>
            <person name="LaButti K."/>
            <person name="Salamov A."/>
            <person name="Andreopoulos B."/>
            <person name="Baker S."/>
            <person name="Barry K."/>
            <person name="Bills G."/>
            <person name="Bluhm B."/>
            <person name="Cannon C."/>
            <person name="Castanera R."/>
            <person name="Culley D."/>
            <person name="Daum C."/>
            <person name="Ezra D."/>
            <person name="Gonzalez J."/>
            <person name="Henrissat B."/>
            <person name="Kuo A."/>
            <person name="Liang C."/>
            <person name="Lipzen A."/>
            <person name="Lutzoni F."/>
            <person name="Magnuson J."/>
            <person name="Mondo S."/>
            <person name="Nolan M."/>
            <person name="Ohm R."/>
            <person name="Pangilinan J."/>
            <person name="Park H.-J."/>
            <person name="Ramirez L."/>
            <person name="Alfaro M."/>
            <person name="Sun H."/>
            <person name="Tritt A."/>
            <person name="Yoshinaga Y."/>
            <person name="Zwiers L.-H."/>
            <person name="Turgeon B."/>
            <person name="Goodwin S."/>
            <person name="Spatafora J."/>
            <person name="Crous P."/>
            <person name="Grigoriev I."/>
        </authorList>
    </citation>
    <scope>NUCLEOTIDE SEQUENCE [LARGE SCALE GENOMIC DNA]</scope>
    <source>
        <strain evidence="3">CBS 304.66</strain>
    </source>
</reference>
<feature type="transmembrane region" description="Helical" evidence="1">
    <location>
        <begin position="6"/>
        <end position="28"/>
    </location>
</feature>
<dbReference type="EMBL" id="ML986633">
    <property type="protein sequence ID" value="KAF2262996.1"/>
    <property type="molecule type" value="Genomic_DNA"/>
</dbReference>
<organism evidence="2 3">
    <name type="scientific">Lojkania enalia</name>
    <dbReference type="NCBI Taxonomy" id="147567"/>
    <lineage>
        <taxon>Eukaryota</taxon>
        <taxon>Fungi</taxon>
        <taxon>Dikarya</taxon>
        <taxon>Ascomycota</taxon>
        <taxon>Pezizomycotina</taxon>
        <taxon>Dothideomycetes</taxon>
        <taxon>Pleosporomycetidae</taxon>
        <taxon>Pleosporales</taxon>
        <taxon>Pleosporales incertae sedis</taxon>
        <taxon>Lojkania</taxon>
    </lineage>
</organism>
<keyword evidence="1" id="KW-1133">Transmembrane helix</keyword>
<keyword evidence="3" id="KW-1185">Reference proteome</keyword>
<proteinExistence type="predicted"/>
<comment type="caution">
    <text evidence="2">The sequence shown here is derived from an EMBL/GenBank/DDBJ whole genome shotgun (WGS) entry which is preliminary data.</text>
</comment>
<protein>
    <submittedName>
        <fullName evidence="2">Uncharacterized protein</fullName>
    </submittedName>
</protein>